<reference evidence="11" key="1">
    <citation type="journal article" date="2010" name="Science">
        <title>The genome of the Western clawed frog Xenopus tropicalis.</title>
        <authorList>
            <person name="Hellsten U."/>
            <person name="Harland R.M."/>
            <person name="Gilchrist M.J."/>
            <person name="Hendrix D."/>
            <person name="Jurka J."/>
            <person name="Kapitonov V."/>
            <person name="Ovcharenko I."/>
            <person name="Putnam N.H."/>
            <person name="Shu S."/>
            <person name="Taher L."/>
            <person name="Blitz I.L."/>
            <person name="Blumberg B."/>
            <person name="Dichmann D.S."/>
            <person name="Dubchak I."/>
            <person name="Amaya E."/>
            <person name="Detter J.C."/>
            <person name="Fletcher R."/>
            <person name="Gerhard D.S."/>
            <person name="Goodstein D."/>
            <person name="Graves T."/>
            <person name="Grigoriev I.V."/>
            <person name="Grimwood J."/>
            <person name="Kawashima T."/>
            <person name="Lindquist E."/>
            <person name="Lucas S.M."/>
            <person name="Mead P.E."/>
            <person name="Mitros T."/>
            <person name="Ogino H."/>
            <person name="Ohta Y."/>
            <person name="Poliakov A.V."/>
            <person name="Pollet N."/>
            <person name="Robert J."/>
            <person name="Salamov A."/>
            <person name="Sater A.K."/>
            <person name="Schmutz J."/>
            <person name="Terry A."/>
            <person name="Vize P.D."/>
            <person name="Warren W.C."/>
            <person name="Wells D."/>
            <person name="Wills A."/>
            <person name="Wilson R.K."/>
            <person name="Zimmerman L.B."/>
            <person name="Zorn A.M."/>
            <person name="Grainger R."/>
            <person name="Grammer T."/>
            <person name="Khokha M.K."/>
            <person name="Richardson P.M."/>
            <person name="Rokhsar D.S."/>
        </authorList>
    </citation>
    <scope>NUCLEOTIDE SEQUENCE [LARGE SCALE GENOMIC DNA]</scope>
    <source>
        <strain evidence="11">Nigerian</strain>
    </source>
</reference>
<dbReference type="InterPro" id="IPR029033">
    <property type="entry name" value="His_PPase_superfam"/>
</dbReference>
<dbReference type="InParanoid" id="A0A6I8SRP1"/>
<dbReference type="InterPro" id="IPR013078">
    <property type="entry name" value="His_Pase_superF_clade-1"/>
</dbReference>
<dbReference type="Gene3D" id="3.40.50.300">
    <property type="entry name" value="P-loop containing nucleotide triphosphate hydrolases"/>
    <property type="match status" value="1"/>
</dbReference>
<dbReference type="CDD" id="cd07067">
    <property type="entry name" value="HP_PGM_like"/>
    <property type="match status" value="1"/>
</dbReference>
<dbReference type="SUPFAM" id="SSF52540">
    <property type="entry name" value="P-loop containing nucleoside triphosphate hydrolases"/>
    <property type="match status" value="1"/>
</dbReference>
<dbReference type="GO" id="GO:0006003">
    <property type="term" value="P:fructose 2,6-bisphosphate metabolic process"/>
    <property type="evidence" value="ECO:0007669"/>
    <property type="project" value="InterPro"/>
</dbReference>
<evidence type="ECO:0000256" key="7">
    <source>
        <dbReference type="ARBA" id="ARBA00022840"/>
    </source>
</evidence>
<keyword evidence="3" id="KW-0808">Transferase</keyword>
<dbReference type="InterPro" id="IPR003094">
    <property type="entry name" value="6Pfruct_kin"/>
</dbReference>
<sequence>MPMELTQNRIKKIWLPRDELPQLPINVGGPQFANSPTVIVMVGLPARGKTYISKKLTRYLNWSGVPTKVFNVGEYRREAVKDFSSHDFFRSDNKEAMKIRRHCALAALADVKSYLTKEGGQIAVFDATNTTRERRSIVVDFAKENEFKVFFIESVCDDPAVVASNVLEVKLSSPDYKGCTSNEALEDFMKRINCYKNSYEPLDPDQHDRDLSMIIVIDVGRRFLVNRVQDHIQSKIVYYLMNIHVQPRCIYLCRAGESESNLKEKIGGDSGLSHRGKKFAVALKKYVEDQNLKELKVWTSQLKRTIQTAEALKMPYEQWKALNELDAGVCEEKTYEEIKELYPEEYALRAQDKYHYRYPSGESYQDLVQRLEPVIMELERQGNVLVICHQAVMRCLLSYFLDKPADEMPYLKCPLHSMLKLTPFAYGCHVEIVPFNVDAVNTHRDRIIEDCKKGPNPLMRRNSVTPLASPEPTKKARINSFEEFAACSSHGCASQEPPSGQPLLGKACLLVCHYLTLASLFIFQRA</sequence>
<keyword evidence="6" id="KW-0378">Hydrolase</keyword>
<dbReference type="InterPro" id="IPR027417">
    <property type="entry name" value="P-loop_NTPase"/>
</dbReference>
<protein>
    <submittedName>
        <fullName evidence="11">6-phosphofructo-2-kinase/fructose-2,6-biphosphatase 3</fullName>
    </submittedName>
</protein>
<keyword evidence="8" id="KW-0511">Multifunctional enzyme</keyword>
<proteinExistence type="inferred from homology"/>
<keyword evidence="5" id="KW-0418">Kinase</keyword>
<feature type="binding site" evidence="9">
    <location>
        <position position="304"/>
    </location>
    <ligand>
        <name>substrate</name>
    </ligand>
</feature>
<dbReference type="AlphaFoldDB" id="A0A6I8SRP1"/>
<dbReference type="GeneTree" id="ENSGT00950000182835"/>
<evidence type="ECO:0000256" key="1">
    <source>
        <dbReference type="ARBA" id="ARBA00008408"/>
    </source>
</evidence>
<dbReference type="Bgee" id="ENSXETG00000018121">
    <property type="expression patterns" value="Expressed in 4-cell stage embryo and 20 other cell types or tissues"/>
</dbReference>
<evidence type="ECO:0000259" key="10">
    <source>
        <dbReference type="Pfam" id="PF01591"/>
    </source>
</evidence>
<organism evidence="11">
    <name type="scientific">Xenopus tropicalis</name>
    <name type="common">Western clawed frog</name>
    <name type="synonym">Silurana tropicalis</name>
    <dbReference type="NCBI Taxonomy" id="8364"/>
    <lineage>
        <taxon>Eukaryota</taxon>
        <taxon>Metazoa</taxon>
        <taxon>Chordata</taxon>
        <taxon>Craniata</taxon>
        <taxon>Vertebrata</taxon>
        <taxon>Euteleostomi</taxon>
        <taxon>Amphibia</taxon>
        <taxon>Batrachia</taxon>
        <taxon>Anura</taxon>
        <taxon>Pipoidea</taxon>
        <taxon>Pipidae</taxon>
        <taxon>Xenopodinae</taxon>
        <taxon>Xenopus</taxon>
        <taxon>Silurana</taxon>
    </lineage>
</organism>
<dbReference type="Pfam" id="PF01591">
    <property type="entry name" value="6PF2K"/>
    <property type="match status" value="1"/>
</dbReference>
<dbReference type="GO" id="GO:0016787">
    <property type="term" value="F:hydrolase activity"/>
    <property type="evidence" value="ECO:0007669"/>
    <property type="project" value="UniProtKB-KW"/>
</dbReference>
<evidence type="ECO:0000256" key="2">
    <source>
        <dbReference type="ARBA" id="ARBA00022553"/>
    </source>
</evidence>
<accession>A0A6I8SRP1</accession>
<evidence type="ECO:0000256" key="4">
    <source>
        <dbReference type="ARBA" id="ARBA00022741"/>
    </source>
</evidence>
<dbReference type="SMART" id="SM00855">
    <property type="entry name" value="PGAM"/>
    <property type="match status" value="1"/>
</dbReference>
<evidence type="ECO:0000256" key="6">
    <source>
        <dbReference type="ARBA" id="ARBA00022801"/>
    </source>
</evidence>
<keyword evidence="7" id="KW-0067">ATP-binding</keyword>
<evidence type="ECO:0000256" key="3">
    <source>
        <dbReference type="ARBA" id="ARBA00022679"/>
    </source>
</evidence>
<gene>
    <name evidence="11" type="primary">pfkfb3</name>
</gene>
<dbReference type="Gene3D" id="3.40.50.1240">
    <property type="entry name" value="Phosphoglycerate mutase-like"/>
    <property type="match status" value="1"/>
</dbReference>
<evidence type="ECO:0000313" key="11">
    <source>
        <dbReference type="Ensembl" id="ENSXETP00000100968"/>
    </source>
</evidence>
<keyword evidence="4" id="KW-0547">Nucleotide-binding</keyword>
<dbReference type="FunCoup" id="A0A6I8SRP1">
    <property type="interactions" value="2239"/>
</dbReference>
<name>A0A6I8SRP1_XENTR</name>
<dbReference type="GO" id="GO:0005524">
    <property type="term" value="F:ATP binding"/>
    <property type="evidence" value="ECO:0007669"/>
    <property type="project" value="UniProtKB-KW"/>
</dbReference>
<dbReference type="PANTHER" id="PTHR10606">
    <property type="entry name" value="6-PHOSPHOFRUCTO-2-KINASE/FRUCTOSE-2,6-BISPHOSPHATASE"/>
    <property type="match status" value="1"/>
</dbReference>
<dbReference type="PRINTS" id="PR00991">
    <property type="entry name" value="6PFRUCTKNASE"/>
</dbReference>
<dbReference type="FunFam" id="3.40.50.300:FF:000047">
    <property type="entry name" value="6-phosphofructo-2-kinase/fructose-2, 6-bisphosphatase 3 isoform 2"/>
    <property type="match status" value="1"/>
</dbReference>
<comment type="similarity">
    <text evidence="1">In the C-terminal section; belongs to the phosphoglycerate mutase family.</text>
</comment>
<evidence type="ECO:0000256" key="9">
    <source>
        <dbReference type="PIRSR" id="PIRSR613078-2"/>
    </source>
</evidence>
<dbReference type="Ensembl" id="ENSXETT00000101903">
    <property type="protein sequence ID" value="ENSXETP00000100968"/>
    <property type="gene ID" value="ENSXETG00000018121"/>
</dbReference>
<keyword evidence="2" id="KW-0597">Phosphoprotein</keyword>
<dbReference type="SUPFAM" id="SSF53254">
    <property type="entry name" value="Phosphoglycerate mutase-like"/>
    <property type="match status" value="1"/>
</dbReference>
<reference evidence="11" key="2">
    <citation type="submission" date="2020-05" db="UniProtKB">
        <authorList>
            <consortium name="Ensembl"/>
        </authorList>
    </citation>
    <scope>IDENTIFICATION</scope>
</reference>
<dbReference type="Pfam" id="PF00300">
    <property type="entry name" value="His_Phos_1"/>
    <property type="match status" value="1"/>
</dbReference>
<feature type="binding site" evidence="9">
    <location>
        <begin position="254"/>
        <end position="261"/>
    </location>
    <ligand>
        <name>substrate</name>
    </ligand>
</feature>
<dbReference type="PANTHER" id="PTHR10606:SF41">
    <property type="entry name" value="6-PHOSPHOFRUCTO-2-KINASE_FRUCTOSE-2,6-BISPHOSPHATASE 3"/>
    <property type="match status" value="1"/>
</dbReference>
<evidence type="ECO:0000256" key="8">
    <source>
        <dbReference type="ARBA" id="ARBA00023268"/>
    </source>
</evidence>
<evidence type="ECO:0000256" key="5">
    <source>
        <dbReference type="ARBA" id="ARBA00022777"/>
    </source>
</evidence>
<dbReference type="GO" id="GO:0006000">
    <property type="term" value="P:fructose metabolic process"/>
    <property type="evidence" value="ECO:0007669"/>
    <property type="project" value="InterPro"/>
</dbReference>
<dbReference type="InterPro" id="IPR013079">
    <property type="entry name" value="6Phosfructo_kin"/>
</dbReference>
<dbReference type="Xenbase" id="XB-GENE-963652">
    <property type="gene designation" value="pfkfb3"/>
</dbReference>
<feature type="domain" description="6-phosphofructo-2-kinase" evidence="10">
    <location>
        <begin position="29"/>
        <end position="247"/>
    </location>
</feature>
<dbReference type="GO" id="GO:0003873">
    <property type="term" value="F:6-phosphofructo-2-kinase activity"/>
    <property type="evidence" value="ECO:0007669"/>
    <property type="project" value="InterPro"/>
</dbReference>
<dbReference type="FunFam" id="3.40.50.1240:FF:000001">
    <property type="entry name" value="6-phosphofructo-2-kinase/fructose-2, 6-bisphosphatase 3 isoform 2"/>
    <property type="match status" value="1"/>
</dbReference>